<accession>A0A1V0N5E9</accession>
<sequence length="83" mass="9372">MDDNNNAVMGFKLDEEPKWIRVTLEDGTVLEIKTEIMSIMKVGNDPNTGLPQYSINAAPMIRMMRVPKESVAKKADTDKGLYR</sequence>
<dbReference type="Proteomes" id="UP000546917">
    <property type="component" value="Unassembled WGS sequence"/>
</dbReference>
<reference evidence="2 4" key="2">
    <citation type="submission" date="2020-05" db="EMBL/GenBank/DDBJ databases">
        <authorList>
            <person name="Zhang R."/>
        </authorList>
    </citation>
    <scope>NUCLEOTIDE SEQUENCE [LARGE SCALE GENOMIC DNA]</scope>
    <source>
        <strain evidence="2 4">DSM 28986</strain>
    </source>
</reference>
<evidence type="ECO:0000313" key="4">
    <source>
        <dbReference type="Proteomes" id="UP000546917"/>
    </source>
</evidence>
<dbReference type="AlphaFoldDB" id="A0A1V0N5E9"/>
<dbReference type="STRING" id="74969.FAD_1518"/>
<dbReference type="GeneID" id="16024784"/>
<dbReference type="KEGG" id="fai:FAD_1518"/>
<gene>
    <name evidence="1" type="ORF">FAD_1518</name>
    <name evidence="2" type="ORF">HLB00_09470</name>
</gene>
<dbReference type="RefSeq" id="WP_009886657.1">
    <property type="nucleotide sequence ID" value="NZ_CP015363.1"/>
</dbReference>
<dbReference type="EMBL" id="CP015363">
    <property type="protein sequence ID" value="ARD85370.1"/>
    <property type="molecule type" value="Genomic_DNA"/>
</dbReference>
<evidence type="ECO:0000313" key="1">
    <source>
        <dbReference type="EMBL" id="ARD85370.1"/>
    </source>
</evidence>
<keyword evidence="3" id="KW-1185">Reference proteome</keyword>
<dbReference type="Proteomes" id="UP000192050">
    <property type="component" value="Chromosome"/>
</dbReference>
<dbReference type="OrthoDB" id="55515at2157"/>
<protein>
    <submittedName>
        <fullName evidence="1">Uncharacterized protein</fullName>
    </submittedName>
</protein>
<proteinExistence type="predicted"/>
<reference evidence="1 3" key="1">
    <citation type="submission" date="2011-10" db="EMBL/GenBank/DDBJ databases">
        <title>Metabolic and evolutionary patterns in the extreme acidophile Ferroplasma acidiphilum.</title>
        <authorList>
            <person name="Golyshina O.V."/>
            <person name="Kozyavkin S.A."/>
            <person name="Tatusov R.L."/>
            <person name="Slesarev A.I."/>
            <person name="Golyshin P.N."/>
        </authorList>
    </citation>
    <scope>NUCLEOTIDE SEQUENCE [LARGE SCALE GENOMIC DNA]</scope>
    <source>
        <strain evidence="1">Berkeley</strain>
        <strain evidence="3">Y</strain>
    </source>
</reference>
<name>A0A1V0N5E9_9ARCH</name>
<evidence type="ECO:0000313" key="2">
    <source>
        <dbReference type="EMBL" id="NOL61047.1"/>
    </source>
</evidence>
<evidence type="ECO:0000313" key="3">
    <source>
        <dbReference type="Proteomes" id="UP000192050"/>
    </source>
</evidence>
<dbReference type="EMBL" id="JABGBP010000417">
    <property type="protein sequence ID" value="NOL61047.1"/>
    <property type="molecule type" value="Genomic_DNA"/>
</dbReference>
<organism evidence="1 3">
    <name type="scientific">Ferroplasma acidiphilum</name>
    <dbReference type="NCBI Taxonomy" id="74969"/>
    <lineage>
        <taxon>Archaea</taxon>
        <taxon>Methanobacteriati</taxon>
        <taxon>Thermoplasmatota</taxon>
        <taxon>Thermoplasmata</taxon>
        <taxon>Thermoplasmatales</taxon>
        <taxon>Ferroplasmaceae</taxon>
        <taxon>Ferroplasma</taxon>
    </lineage>
</organism>